<dbReference type="STRING" id="246410.A0A0E1RXH5"/>
<sequence length="2163" mass="244942">MEQWRERGYVPDSDDEDELDILRGPELEELDDDDPLQGDTGLFARSTTANKDSNIARLQASFTRSEQSEPPSSPDELHFDEHLPARAPARPIVKAFTTLNDDFDGDGEGSSSLSSPPSTITSPWSTKSAQLDQSRAATVEEHPNEDVIQLEEIPDDILPGIHEHHGRSLRQRNAIQLHPYLLENAQYQRLLKARGLQPVRVNIVDHAPQKDSDESQNQLYQDANALPSSSPDVSFHFPPSSPGPVEPTDTRRPPLRPSSNQPQVVIRKYSRKTYGPSRAERHDKAWQSNKRRKISNSNEEARATVQVSSSQDQVAVVDNVISRSQGTSIFDVPLSPPPSGSLSSAQSFQSPRDANEFRFPPGMTPPTVATPTTETRSRSNGVQTIFAELLSEAESENDIETVQQADSDSTPETSEAESTELRRIRRKIKGVLPASWLRLDLQEQEQKAKEASRKEALKFANRQRENAKGIARKISRTGNERINTGGSRATAFLISDDSGSDVELAGSVKPSYHPNTTSRRPNGLESLVMDLDDEDDIPEDNRIDYMYPPAPRHYISSDKRVSLGPKGGRKRENDSTSRRTQGSTRKPRRQARITDTISRRDRSENKVPRIPRLGILDAPDLKNRPSHCQPQFLRIAARCARRRCNYARQSQSRKFFRLGNRDDTQDINETLRAWRNGTIAQNCLVSWESTKECPPGLQIPSNSDPTLLQRGPSDVNDSLDVPMGDSPSNRLDAAVSGRENIDRTFHQHEMDSVRSRPATTPKAKQSRLPRHGFVVSSFKRRVPRPVEMDSSSKAYLSGGGASFSFQKTLSTLNADYRQLNRNDRLPLARFLSRNGRPMPRGTESILPPKGGKSITQTLFPKTNTSLPREPRKRRPQHIDSEAVEYRQPLEHDFNVVPADSVKSAEIGEFRPLRGLHPTLQSYTVDFDTFPLQAGTYFHESTFIGSGEFARSLNLLSRDLDRNCGQSTIFDGNHVYRWGTWNDTLSSELGTLLERIVVTPTRSGARHDHAQASSPSHRTQLLQLYRSVILFASDTLSFSDPVDRKICVERCLSILSILRDGTRSYTPDIENLEELEYSVQIEMFNLVLANQIQQIASHELIASRKALEIGNVMSDFASRVLQMLLSDSGTYCIRKFLEENKRLEKREAGIRQEYPLVDAYLVTRRIIYAQIQPTKPMASDPVSKGLWALALDRCLEDIRDLERIWRSLFSLLPLHEFDELGIFRVGLRFKDCQSHWGVVAQLISKVFEIYKVDGGGQSPSFNRYVRALFHRCFHLIKGWGWQHCIPILENLFDFFARNLFHNLRNEPTYGSPTFLNDLDKSPALDVDSSDTCFHIFLKIVATALRSMTTFQDKKKIRNIAWRLLPNHGRVYPKDQPLREEDLDALRNHHDLLCTLYWSVPDGCRPRPETIRHLVHPATSHKEACSINIHAWSRLVRFKLSTGEEGSGLVEFANWHSDFTVEMLKQHSLARTELENAVVLASTFARQSIENAITKNQRQIESLINSALTGMKKALETATTMSHAMILMEKLPIEKLLGLFNPSVRRLNGVVCQTLELLHAYTAMGRPQTQRSQVSVDTSEDSQDYGDWTGFEEIYDQQMNVADPAITYIDTVIRPALSRFVSRVFGEDQTPDDSLLTTAIDTWVEVANVLVKHRLRQWDSYLNLYDGESWASLRMTDQTRRFMPYFLASLICKDSGALSECRSRIFNHWIESLVERGSLLKFQHSLTTAILNGCHGDPLLDNLPFSVHKASERYAISLDEFCQRRISLLSCLLSNMREHLTKLEERNQPDVYLRSEYCEIIRTLMAKMRRNYEELGSPNGSGHGSYVGFVHRVVEFLQQHSQSICPIDEFFMDPTTFPLPASDPTYVVAKMKSYGTRLSVVKIAKQLVMFVQNVCERAAVDGHQVYLVDQVYKAMDHTYSEKDHGQPYLRSFLLQCVFPAYVENAFSNPVGWILVRPLLQSTSRIFLDLLLDVDTAHHRYISLIVECILAYFASVDHALRLLTDHPGLLEEASVLLTLISFLETILASLPLIDYLYRISESAIPLVLYVSYFKQFILFAVSSLFDPSAARAPDYIEFTGNKLSTTPAFFKDIREFATKQLQKSLRNDWSLHNGQYFVRRGMQSKTVIVDPACLNGDVAMAGFVNTAEVFFGVLEGLQAFSSVTCC</sequence>
<feature type="region of interest" description="Disordered" evidence="1">
    <location>
        <begin position="328"/>
        <end position="381"/>
    </location>
</feature>
<reference evidence="3" key="1">
    <citation type="journal article" date="2009" name="Genome Res.">
        <title>Comparative genomic analyses of the human fungal pathogens Coccidioides and their relatives.</title>
        <authorList>
            <person name="Sharpton T.J."/>
            <person name="Stajich J.E."/>
            <person name="Rounsley S.D."/>
            <person name="Gardner M.J."/>
            <person name="Wortman J.R."/>
            <person name="Jordar V.S."/>
            <person name="Maiti R."/>
            <person name="Kodira C.D."/>
            <person name="Neafsey D.E."/>
            <person name="Zeng Q."/>
            <person name="Hung C.-Y."/>
            <person name="McMahan C."/>
            <person name="Muszewska A."/>
            <person name="Grynberg M."/>
            <person name="Mandel M.A."/>
            <person name="Kellner E.M."/>
            <person name="Barker B.M."/>
            <person name="Galgiani J.N."/>
            <person name="Orbach M.J."/>
            <person name="Kirkland T.N."/>
            <person name="Cole G.T."/>
            <person name="Henn M.R."/>
            <person name="Birren B.W."/>
            <person name="Taylor J.W."/>
        </authorList>
    </citation>
    <scope>NUCLEOTIDE SEQUENCE [LARGE SCALE GENOMIC DNA]</scope>
    <source>
        <strain evidence="3">RS</strain>
    </source>
</reference>
<dbReference type="GO" id="GO:0035361">
    <property type="term" value="C:Cul8-RING ubiquitin ligase complex"/>
    <property type="evidence" value="ECO:0007669"/>
    <property type="project" value="TreeGrafter"/>
</dbReference>
<feature type="compositionally biased region" description="Basic and acidic residues" evidence="1">
    <location>
        <begin position="597"/>
        <end position="607"/>
    </location>
</feature>
<dbReference type="PANTHER" id="PTHR28122:SF1">
    <property type="entry name" value="E3 UBIQUITIN-PROTEIN LIGASE SUBSTRATE RECEPTOR MMS22"/>
    <property type="match status" value="1"/>
</dbReference>
<evidence type="ECO:0000313" key="3">
    <source>
        <dbReference type="Proteomes" id="UP000001261"/>
    </source>
</evidence>
<feature type="region of interest" description="Disordered" evidence="1">
    <location>
        <begin position="506"/>
        <end position="525"/>
    </location>
</feature>
<evidence type="ECO:0000313" key="2">
    <source>
        <dbReference type="EMBL" id="EAS34100.1"/>
    </source>
</evidence>
<reference evidence="3" key="2">
    <citation type="journal article" date="2010" name="Genome Res.">
        <title>Population genomic sequencing of Coccidioides fungi reveals recent hybridization and transposon control.</title>
        <authorList>
            <person name="Neafsey D.E."/>
            <person name="Barker B.M."/>
            <person name="Sharpton T.J."/>
            <person name="Stajich J.E."/>
            <person name="Park D.J."/>
            <person name="Whiston E."/>
            <person name="Hung C.-Y."/>
            <person name="McMahan C."/>
            <person name="White J."/>
            <person name="Sykes S."/>
            <person name="Heiman D."/>
            <person name="Young S."/>
            <person name="Zeng Q."/>
            <person name="Abouelleil A."/>
            <person name="Aftuck L."/>
            <person name="Bessette D."/>
            <person name="Brown A."/>
            <person name="FitzGerald M."/>
            <person name="Lui A."/>
            <person name="Macdonald J.P."/>
            <person name="Priest M."/>
            <person name="Orbach M.J."/>
            <person name="Galgiani J.N."/>
            <person name="Kirkland T.N."/>
            <person name="Cole G.T."/>
            <person name="Birren B.W."/>
            <person name="Henn M.R."/>
            <person name="Taylor J.W."/>
            <person name="Rounsley S.D."/>
        </authorList>
    </citation>
    <scope>GENOME REANNOTATION</scope>
    <source>
        <strain evidence="3">RS</strain>
    </source>
</reference>
<gene>
    <name evidence="2" type="ORF">CIMG_05124</name>
</gene>
<feature type="compositionally biased region" description="Low complexity" evidence="1">
    <location>
        <begin position="365"/>
        <end position="374"/>
    </location>
</feature>
<dbReference type="OMA" id="DNRIDYM"/>
<feature type="compositionally biased region" description="Acidic residues" evidence="1">
    <location>
        <begin position="27"/>
        <end position="36"/>
    </location>
</feature>
<dbReference type="GeneID" id="4563726"/>
<organism evidence="2 3">
    <name type="scientific">Coccidioides immitis (strain RS)</name>
    <name type="common">Valley fever fungus</name>
    <dbReference type="NCBI Taxonomy" id="246410"/>
    <lineage>
        <taxon>Eukaryota</taxon>
        <taxon>Fungi</taxon>
        <taxon>Dikarya</taxon>
        <taxon>Ascomycota</taxon>
        <taxon>Pezizomycotina</taxon>
        <taxon>Eurotiomycetes</taxon>
        <taxon>Eurotiomycetidae</taxon>
        <taxon>Onygenales</taxon>
        <taxon>Onygenaceae</taxon>
        <taxon>Coccidioides</taxon>
    </lineage>
</organism>
<feature type="region of interest" description="Disordered" evidence="1">
    <location>
        <begin position="26"/>
        <end position="50"/>
    </location>
</feature>
<dbReference type="OrthoDB" id="2386201at2759"/>
<feature type="compositionally biased region" description="Low complexity" evidence="1">
    <location>
        <begin position="110"/>
        <end position="128"/>
    </location>
</feature>
<name>A0A0E1RXH5_COCIM</name>
<dbReference type="Proteomes" id="UP000001261">
    <property type="component" value="Unassembled WGS sequence"/>
</dbReference>
<protein>
    <recommendedName>
        <fullName evidence="4">Mus7/MMS22 family-domain-containing protein</fullName>
    </recommendedName>
</protein>
<dbReference type="PANTHER" id="PTHR28122">
    <property type="entry name" value="E3 UBIQUITIN-PROTEIN LIGASE SUBSTRATE RECEPTOR MMS22"/>
    <property type="match status" value="1"/>
</dbReference>
<dbReference type="InterPro" id="IPR019021">
    <property type="entry name" value="Mms22"/>
</dbReference>
<dbReference type="RefSeq" id="XP_001245683.1">
    <property type="nucleotide sequence ID" value="XM_001245682.2"/>
</dbReference>
<dbReference type="GO" id="GO:0000724">
    <property type="term" value="P:double-strand break repair via homologous recombination"/>
    <property type="evidence" value="ECO:0007669"/>
    <property type="project" value="TreeGrafter"/>
</dbReference>
<feature type="region of interest" description="Disordered" evidence="1">
    <location>
        <begin position="534"/>
        <end position="609"/>
    </location>
</feature>
<accession>A0A0E1RXH5</accession>
<dbReference type="KEGG" id="cim:CIMG_05124"/>
<feature type="region of interest" description="Disordered" evidence="1">
    <location>
        <begin position="832"/>
        <end position="875"/>
    </location>
</feature>
<feature type="region of interest" description="Disordered" evidence="1">
    <location>
        <begin position="224"/>
        <end position="308"/>
    </location>
</feature>
<evidence type="ECO:0008006" key="4">
    <source>
        <dbReference type="Google" id="ProtNLM"/>
    </source>
</evidence>
<dbReference type="VEuPathDB" id="FungiDB:CIMG_05124"/>
<keyword evidence="3" id="KW-1185">Reference proteome</keyword>
<dbReference type="InParanoid" id="A0A0E1RXH5"/>
<proteinExistence type="predicted"/>
<feature type="compositionally biased region" description="Low complexity" evidence="1">
    <location>
        <begin position="340"/>
        <end position="351"/>
    </location>
</feature>
<evidence type="ECO:0000256" key="1">
    <source>
        <dbReference type="SAM" id="MobiDB-lite"/>
    </source>
</evidence>
<dbReference type="GO" id="GO:0031297">
    <property type="term" value="P:replication fork processing"/>
    <property type="evidence" value="ECO:0007669"/>
    <property type="project" value="InterPro"/>
</dbReference>
<dbReference type="EMBL" id="GG704914">
    <property type="protein sequence ID" value="EAS34100.1"/>
    <property type="molecule type" value="Genomic_DNA"/>
</dbReference>
<dbReference type="Pfam" id="PF09462">
    <property type="entry name" value="Mus7"/>
    <property type="match status" value="1"/>
</dbReference>
<feature type="compositionally biased region" description="Polar residues" evidence="1">
    <location>
        <begin position="853"/>
        <end position="866"/>
    </location>
</feature>
<feature type="region of interest" description="Disordered" evidence="1">
    <location>
        <begin position="62"/>
        <end position="81"/>
    </location>
</feature>
<feature type="region of interest" description="Disordered" evidence="1">
    <location>
        <begin position="99"/>
        <end position="128"/>
    </location>
</feature>
<feature type="region of interest" description="Disordered" evidence="1">
    <location>
        <begin position="393"/>
        <end position="421"/>
    </location>
</feature>
<dbReference type="GO" id="GO:0005634">
    <property type="term" value="C:nucleus"/>
    <property type="evidence" value="ECO:0007669"/>
    <property type="project" value="InterPro"/>
</dbReference>